<evidence type="ECO:0008006" key="15">
    <source>
        <dbReference type="Google" id="ProtNLM"/>
    </source>
</evidence>
<gene>
    <name evidence="13" type="ORF">OIDMADRAFT_45228</name>
</gene>
<organism evidence="13 14">
    <name type="scientific">Oidiodendron maius (strain Zn)</name>
    <dbReference type="NCBI Taxonomy" id="913774"/>
    <lineage>
        <taxon>Eukaryota</taxon>
        <taxon>Fungi</taxon>
        <taxon>Dikarya</taxon>
        <taxon>Ascomycota</taxon>
        <taxon>Pezizomycotina</taxon>
        <taxon>Leotiomycetes</taxon>
        <taxon>Leotiomycetes incertae sedis</taxon>
        <taxon>Myxotrichaceae</taxon>
        <taxon>Oidiodendron</taxon>
    </lineage>
</organism>
<feature type="chain" id="PRO_5002177962" description="Lytic polysaccharide monooxygenase" evidence="12">
    <location>
        <begin position="19"/>
        <end position="288"/>
    </location>
</feature>
<keyword evidence="8" id="KW-0503">Monooxygenase</keyword>
<comment type="similarity">
    <text evidence="11">Belongs to the polysaccharide monooxygenase AA14 family.</text>
</comment>
<dbReference type="GO" id="GO:0046872">
    <property type="term" value="F:metal ion binding"/>
    <property type="evidence" value="ECO:0007669"/>
    <property type="project" value="UniProtKB-KW"/>
</dbReference>
<dbReference type="AlphaFoldDB" id="A0A0C3GYF9"/>
<dbReference type="STRING" id="913774.A0A0C3GYF9"/>
<evidence type="ECO:0000256" key="2">
    <source>
        <dbReference type="ARBA" id="ARBA00004613"/>
    </source>
</evidence>
<keyword evidence="3" id="KW-0964">Secreted</keyword>
<keyword evidence="4" id="KW-0479">Metal-binding</keyword>
<feature type="signal peptide" evidence="12">
    <location>
        <begin position="1"/>
        <end position="18"/>
    </location>
</feature>
<evidence type="ECO:0000256" key="8">
    <source>
        <dbReference type="ARBA" id="ARBA00023033"/>
    </source>
</evidence>
<dbReference type="HOGENOM" id="CLU_030284_1_0_1"/>
<reference evidence="13 14" key="1">
    <citation type="submission" date="2014-04" db="EMBL/GenBank/DDBJ databases">
        <authorList>
            <consortium name="DOE Joint Genome Institute"/>
            <person name="Kuo A."/>
            <person name="Martino E."/>
            <person name="Perotto S."/>
            <person name="Kohler A."/>
            <person name="Nagy L.G."/>
            <person name="Floudas D."/>
            <person name="Copeland A."/>
            <person name="Barry K.W."/>
            <person name="Cichocki N."/>
            <person name="Veneault-Fourrey C."/>
            <person name="LaButti K."/>
            <person name="Lindquist E.A."/>
            <person name="Lipzen A."/>
            <person name="Lundell T."/>
            <person name="Morin E."/>
            <person name="Murat C."/>
            <person name="Sun H."/>
            <person name="Tunlid A."/>
            <person name="Henrissat B."/>
            <person name="Grigoriev I.V."/>
            <person name="Hibbett D.S."/>
            <person name="Martin F."/>
            <person name="Nordberg H.P."/>
            <person name="Cantor M.N."/>
            <person name="Hua S.X."/>
        </authorList>
    </citation>
    <scope>NUCLEOTIDE SEQUENCE [LARGE SCALE GENOMIC DNA]</scope>
    <source>
        <strain evidence="13 14">Zn</strain>
    </source>
</reference>
<evidence type="ECO:0000256" key="5">
    <source>
        <dbReference type="ARBA" id="ARBA00022729"/>
    </source>
</evidence>
<evidence type="ECO:0000256" key="4">
    <source>
        <dbReference type="ARBA" id="ARBA00022723"/>
    </source>
</evidence>
<keyword evidence="5 12" id="KW-0732">Signal</keyword>
<proteinExistence type="inferred from homology"/>
<evidence type="ECO:0000256" key="10">
    <source>
        <dbReference type="ARBA" id="ARBA00023180"/>
    </source>
</evidence>
<dbReference type="GO" id="GO:0005576">
    <property type="term" value="C:extracellular region"/>
    <property type="evidence" value="ECO:0007669"/>
    <property type="project" value="UniProtKB-SubCell"/>
</dbReference>
<comment type="cofactor">
    <cofactor evidence="1">
        <name>Cu(2+)</name>
        <dbReference type="ChEBI" id="CHEBI:29036"/>
    </cofactor>
</comment>
<keyword evidence="10" id="KW-0325">Glycoprotein</keyword>
<comment type="subcellular location">
    <subcellularLocation>
        <location evidence="2">Secreted</location>
    </subcellularLocation>
</comment>
<keyword evidence="7" id="KW-0186">Copper</keyword>
<dbReference type="Pfam" id="PF22810">
    <property type="entry name" value="LPMO_AA14"/>
    <property type="match status" value="1"/>
</dbReference>
<dbReference type="GO" id="GO:0004497">
    <property type="term" value="F:monooxygenase activity"/>
    <property type="evidence" value="ECO:0007669"/>
    <property type="project" value="UniProtKB-KW"/>
</dbReference>
<name>A0A0C3GYF9_OIDMZ</name>
<evidence type="ECO:0000256" key="3">
    <source>
        <dbReference type="ARBA" id="ARBA00022525"/>
    </source>
</evidence>
<dbReference type="Proteomes" id="UP000054321">
    <property type="component" value="Unassembled WGS sequence"/>
</dbReference>
<keyword evidence="14" id="KW-1185">Reference proteome</keyword>
<evidence type="ECO:0000313" key="13">
    <source>
        <dbReference type="EMBL" id="KIM95301.1"/>
    </source>
</evidence>
<reference evidence="14" key="2">
    <citation type="submission" date="2015-01" db="EMBL/GenBank/DDBJ databases">
        <title>Evolutionary Origins and Diversification of the Mycorrhizal Mutualists.</title>
        <authorList>
            <consortium name="DOE Joint Genome Institute"/>
            <consortium name="Mycorrhizal Genomics Consortium"/>
            <person name="Kohler A."/>
            <person name="Kuo A."/>
            <person name="Nagy L.G."/>
            <person name="Floudas D."/>
            <person name="Copeland A."/>
            <person name="Barry K.W."/>
            <person name="Cichocki N."/>
            <person name="Veneault-Fourrey C."/>
            <person name="LaButti K."/>
            <person name="Lindquist E.A."/>
            <person name="Lipzen A."/>
            <person name="Lundell T."/>
            <person name="Morin E."/>
            <person name="Murat C."/>
            <person name="Riley R."/>
            <person name="Ohm R."/>
            <person name="Sun H."/>
            <person name="Tunlid A."/>
            <person name="Henrissat B."/>
            <person name="Grigoriev I.V."/>
            <person name="Hibbett D.S."/>
            <person name="Martin F."/>
        </authorList>
    </citation>
    <scope>NUCLEOTIDE SEQUENCE [LARGE SCALE GENOMIC DNA]</scope>
    <source>
        <strain evidence="14">Zn</strain>
    </source>
</reference>
<dbReference type="EMBL" id="KN832887">
    <property type="protein sequence ID" value="KIM95301.1"/>
    <property type="molecule type" value="Genomic_DNA"/>
</dbReference>
<keyword evidence="6" id="KW-0560">Oxidoreductase</keyword>
<evidence type="ECO:0000256" key="7">
    <source>
        <dbReference type="ARBA" id="ARBA00023008"/>
    </source>
</evidence>
<evidence type="ECO:0000256" key="11">
    <source>
        <dbReference type="ARBA" id="ARBA00046340"/>
    </source>
</evidence>
<keyword evidence="9" id="KW-1015">Disulfide bond</keyword>
<dbReference type="InParanoid" id="A0A0C3GYF9"/>
<dbReference type="OrthoDB" id="2019572at2759"/>
<protein>
    <recommendedName>
        <fullName evidence="15">Lytic polysaccharide monooxygenase</fullName>
    </recommendedName>
</protein>
<evidence type="ECO:0000256" key="12">
    <source>
        <dbReference type="SAM" id="SignalP"/>
    </source>
</evidence>
<sequence>MIATLTAALLAIVTLSNAHTVGWAKGMYCLGGPVAGQDDPNTNTAVNPLYQESFANFWFQHDRGCDLIPPASGDFLELPAGGQITLELAHNRAQTTLSYNGQYAGEWPDGKSHPEDWNGNGVGDGCIQDDGAMHTCNQTTAAGTALAISYQSNLANVTPENLVVFSVLYNTPWKRIAVYDVPSGLPACPADGCTCAWLWVPDGCGTPNMYMAGYKCKVTGATSTTPVGTAKPPTFCAGDSSKCQTGPKQMIIWNQAEANNVSPPSGQSPGYNAKNGFANGAQNDIFQG</sequence>
<dbReference type="InterPro" id="IPR054497">
    <property type="entry name" value="LPMO_AA14"/>
</dbReference>
<evidence type="ECO:0000256" key="6">
    <source>
        <dbReference type="ARBA" id="ARBA00023002"/>
    </source>
</evidence>
<accession>A0A0C3GYF9</accession>
<evidence type="ECO:0000313" key="14">
    <source>
        <dbReference type="Proteomes" id="UP000054321"/>
    </source>
</evidence>
<evidence type="ECO:0000256" key="1">
    <source>
        <dbReference type="ARBA" id="ARBA00001973"/>
    </source>
</evidence>
<evidence type="ECO:0000256" key="9">
    <source>
        <dbReference type="ARBA" id="ARBA00023157"/>
    </source>
</evidence>